<sequence length="449" mass="50006">MFDLIAYTNCSHSPVVEDAWQMPSHGQADGYTDLGFWTDLATRLERGGFTALFFADAYNVANQYRGRIDPTVRRGEQFPENDPLPLLSALAGATDRLGLVATASTSFYPPYLLAKKLSTIDDLTDGRLGWNVVTSVGDLEFENVVGDYIDHDERYDRADEYLEVCYKLWERSWAADAVRRDEETGTYADPDRVSFVDHEGDYFDVPGPHMCAPTPQRTPVVFQAGQSDRGRAFAAQHAEATFSFHLSRAGFESYVEDLTERAVAAGRDPDALNVYPAITPYVAPTETEARECYERVLDGIDPETGLVRLSNHLNHDYSQYDLDSPLEDIEVDGIRGVLNAFVDDDQTWTVREAAIRYARYPTVELVGTPSTVADELEKWGEAGADGFVVMAPLVPRQFVDVADYLIPELRERGLYPETVEPGQTLRERLFGGDATVADTHPAATVGERD</sequence>
<dbReference type="AlphaFoldDB" id="A0A1H3VR60"/>
<evidence type="ECO:0000256" key="5">
    <source>
        <dbReference type="ARBA" id="ARBA00033748"/>
    </source>
</evidence>
<dbReference type="SUPFAM" id="SSF51679">
    <property type="entry name" value="Bacterial luciferase-like"/>
    <property type="match status" value="1"/>
</dbReference>
<keyword evidence="8" id="KW-1185">Reference proteome</keyword>
<dbReference type="PANTHER" id="PTHR30011">
    <property type="entry name" value="ALKANESULFONATE MONOOXYGENASE-RELATED"/>
    <property type="match status" value="1"/>
</dbReference>
<accession>A0A1H3VR60</accession>
<evidence type="ECO:0000256" key="3">
    <source>
        <dbReference type="ARBA" id="ARBA00023002"/>
    </source>
</evidence>
<organism evidence="7 8">
    <name type="scientific">Haloplanus vescus</name>
    <dbReference type="NCBI Taxonomy" id="555874"/>
    <lineage>
        <taxon>Archaea</taxon>
        <taxon>Methanobacteriati</taxon>
        <taxon>Methanobacteriota</taxon>
        <taxon>Stenosarchaea group</taxon>
        <taxon>Halobacteria</taxon>
        <taxon>Halobacteriales</taxon>
        <taxon>Haloferacaceae</taxon>
        <taxon>Haloplanus</taxon>
    </lineage>
</organism>
<protein>
    <submittedName>
        <fullName evidence="7">FMN-dependent oxidoreductase, nitrilotriacetate monooxygenase family</fullName>
    </submittedName>
</protein>
<comment type="similarity">
    <text evidence="5">Belongs to the NtaA/SnaA/DszA monooxygenase family.</text>
</comment>
<dbReference type="GO" id="GO:0004497">
    <property type="term" value="F:monooxygenase activity"/>
    <property type="evidence" value="ECO:0007669"/>
    <property type="project" value="UniProtKB-KW"/>
</dbReference>
<keyword evidence="3" id="KW-0560">Oxidoreductase</keyword>
<dbReference type="InterPro" id="IPR011251">
    <property type="entry name" value="Luciferase-like_dom"/>
</dbReference>
<dbReference type="EMBL" id="FNQT01000001">
    <property type="protein sequence ID" value="SDZ77267.1"/>
    <property type="molecule type" value="Genomic_DNA"/>
</dbReference>
<gene>
    <name evidence="7" type="ORF">SAMN04488065_0196</name>
</gene>
<keyword evidence="4 7" id="KW-0503">Monooxygenase</keyword>
<dbReference type="NCBIfam" id="TIGR03860">
    <property type="entry name" value="FMN_nitrolo"/>
    <property type="match status" value="1"/>
</dbReference>
<evidence type="ECO:0000259" key="6">
    <source>
        <dbReference type="Pfam" id="PF00296"/>
    </source>
</evidence>
<dbReference type="InterPro" id="IPR036661">
    <property type="entry name" value="Luciferase-like_sf"/>
</dbReference>
<dbReference type="InterPro" id="IPR016215">
    <property type="entry name" value="NTA_MOA"/>
</dbReference>
<dbReference type="Proteomes" id="UP000236755">
    <property type="component" value="Unassembled WGS sequence"/>
</dbReference>
<dbReference type="RefSeq" id="WP_092630065.1">
    <property type="nucleotide sequence ID" value="NZ_FNQT01000001.1"/>
</dbReference>
<evidence type="ECO:0000313" key="7">
    <source>
        <dbReference type="EMBL" id="SDZ77267.1"/>
    </source>
</evidence>
<name>A0A1H3VR60_9EURY</name>
<dbReference type="PIRSF" id="PIRSF000337">
    <property type="entry name" value="NTA_MOA"/>
    <property type="match status" value="1"/>
</dbReference>
<dbReference type="OrthoDB" id="7684at2157"/>
<dbReference type="PANTHER" id="PTHR30011:SF16">
    <property type="entry name" value="C2H2 FINGER DOMAIN TRANSCRIPTION FACTOR (EUROFUNG)-RELATED"/>
    <property type="match status" value="1"/>
</dbReference>
<keyword evidence="2" id="KW-0288">FMN</keyword>
<feature type="domain" description="Luciferase-like" evidence="6">
    <location>
        <begin position="30"/>
        <end position="385"/>
    </location>
</feature>
<evidence type="ECO:0000256" key="1">
    <source>
        <dbReference type="ARBA" id="ARBA00022630"/>
    </source>
</evidence>
<keyword evidence="1" id="KW-0285">Flavoprotein</keyword>
<proteinExistence type="inferred from homology"/>
<dbReference type="Pfam" id="PF00296">
    <property type="entry name" value="Bac_luciferase"/>
    <property type="match status" value="1"/>
</dbReference>
<reference evidence="7 8" key="1">
    <citation type="submission" date="2016-10" db="EMBL/GenBank/DDBJ databases">
        <authorList>
            <person name="de Groot N.N."/>
        </authorList>
    </citation>
    <scope>NUCLEOTIDE SEQUENCE [LARGE SCALE GENOMIC DNA]</scope>
    <source>
        <strain evidence="7 8">CGMCC 1.8712</strain>
    </source>
</reference>
<dbReference type="GO" id="GO:0016705">
    <property type="term" value="F:oxidoreductase activity, acting on paired donors, with incorporation or reduction of molecular oxygen"/>
    <property type="evidence" value="ECO:0007669"/>
    <property type="project" value="InterPro"/>
</dbReference>
<dbReference type="Gene3D" id="3.20.20.30">
    <property type="entry name" value="Luciferase-like domain"/>
    <property type="match status" value="1"/>
</dbReference>
<dbReference type="InterPro" id="IPR051260">
    <property type="entry name" value="Diverse_substr_monoxygenases"/>
</dbReference>
<evidence type="ECO:0000313" key="8">
    <source>
        <dbReference type="Proteomes" id="UP000236755"/>
    </source>
</evidence>
<evidence type="ECO:0000256" key="2">
    <source>
        <dbReference type="ARBA" id="ARBA00022643"/>
    </source>
</evidence>
<dbReference type="STRING" id="555874.SAMN04488065_0196"/>
<evidence type="ECO:0000256" key="4">
    <source>
        <dbReference type="ARBA" id="ARBA00023033"/>
    </source>
</evidence>